<evidence type="ECO:0000313" key="5">
    <source>
        <dbReference type="Proteomes" id="UP001204000"/>
    </source>
</evidence>
<evidence type="ECO:0000256" key="2">
    <source>
        <dbReference type="ARBA" id="ARBA00022801"/>
    </source>
</evidence>
<keyword evidence="3" id="KW-0812">Transmembrane</keyword>
<comment type="caution">
    <text evidence="4">The sequence shown here is derived from an EMBL/GenBank/DDBJ whole genome shotgun (WGS) entry which is preliminary data.</text>
</comment>
<evidence type="ECO:0000313" key="4">
    <source>
        <dbReference type="EMBL" id="MCP1388244.1"/>
    </source>
</evidence>
<protein>
    <submittedName>
        <fullName evidence="4">D-alanyl-D-alanine carboxypeptidase/D-alanyl-D-alanine-endopeptidase</fullName>
        <ecNumber evidence="4">3.4.16.4</ecNumber>
    </submittedName>
</protein>
<keyword evidence="5" id="KW-1185">Reference proteome</keyword>
<dbReference type="EMBL" id="JAMFTQ010000011">
    <property type="protein sequence ID" value="MCP1388244.1"/>
    <property type="molecule type" value="Genomic_DNA"/>
</dbReference>
<dbReference type="InterPro" id="IPR012338">
    <property type="entry name" value="Beta-lactam/transpept-like"/>
</dbReference>
<dbReference type="SUPFAM" id="SSF56601">
    <property type="entry name" value="beta-lactamase/transpeptidase-like"/>
    <property type="match status" value="1"/>
</dbReference>
<dbReference type="EC" id="3.4.16.4" evidence="4"/>
<keyword evidence="3" id="KW-0472">Membrane</keyword>
<dbReference type="RefSeq" id="WP_253578556.1">
    <property type="nucleotide sequence ID" value="NZ_JAMFTQ010000011.1"/>
</dbReference>
<accession>A0ABT1G2J5</accession>
<gene>
    <name evidence="4" type="primary">dacB</name>
    <name evidence="4" type="ORF">M5J20_08615</name>
</gene>
<keyword evidence="4" id="KW-0645">Protease</keyword>
<dbReference type="NCBIfam" id="TIGR00666">
    <property type="entry name" value="PBP4"/>
    <property type="match status" value="1"/>
</dbReference>
<dbReference type="Proteomes" id="UP001204000">
    <property type="component" value="Unassembled WGS sequence"/>
</dbReference>
<keyword evidence="2 4" id="KW-0378">Hydrolase</keyword>
<organism evidence="4 5">
    <name type="scientific">Corynebacterium stercoris</name>
    <dbReference type="NCBI Taxonomy" id="2943490"/>
    <lineage>
        <taxon>Bacteria</taxon>
        <taxon>Bacillati</taxon>
        <taxon>Actinomycetota</taxon>
        <taxon>Actinomycetes</taxon>
        <taxon>Mycobacteriales</taxon>
        <taxon>Corynebacteriaceae</taxon>
        <taxon>Corynebacterium</taxon>
    </lineage>
</organism>
<name>A0ABT1G2J5_9CORY</name>
<dbReference type="GO" id="GO:0009002">
    <property type="term" value="F:serine-type D-Ala-D-Ala carboxypeptidase activity"/>
    <property type="evidence" value="ECO:0007669"/>
    <property type="project" value="UniProtKB-EC"/>
</dbReference>
<dbReference type="PANTHER" id="PTHR30023">
    <property type="entry name" value="D-ALANYL-D-ALANINE CARBOXYPEPTIDASE"/>
    <property type="match status" value="1"/>
</dbReference>
<dbReference type="PANTHER" id="PTHR30023:SF0">
    <property type="entry name" value="PENICILLIN-SENSITIVE CARBOXYPEPTIDASE A"/>
    <property type="match status" value="1"/>
</dbReference>
<dbReference type="PRINTS" id="PR00922">
    <property type="entry name" value="DADACBPTASE3"/>
</dbReference>
<evidence type="ECO:0000256" key="3">
    <source>
        <dbReference type="SAM" id="Phobius"/>
    </source>
</evidence>
<sequence length="432" mass="44007">MDEKRARRTATWVTAAAALVGVGTVAGFGIAAHEQLSALEHAPAYALPTPAPVLVAATEPSLADACPPAAFDPRLAEFHARVTDAATGRVVCDVQSGAPLRPASTTKILTAAAAVLELGPLDRLRTDVYRVGDDLVIRAAGDVWMDAEALDALAAQLAGSGASRVLIDTSAWAAMPELLPGWDPVDIDGGFVAPLQPAMLSGGRGLEDTVGDVPRSHTPALDVAQALADRIGVSEVGYGSVPAAAGGAAAGEAVAAPVASVESPDLVTRLAVMMKNSDNVYAEAIGRELALHRGQTDAPAATLAILAEHGFDTSATTVNDNSGLSELNLVTPALLDSILAAAAAPGPSELRPLLATLPVAAGEGTLIQRYGDLPGRGWVRAKTGTLDETSALAGTVTSENGNVYTFAFLSNGSEILAARRALDELASALRTM</sequence>
<keyword evidence="3" id="KW-1133">Transmembrane helix</keyword>
<dbReference type="InterPro" id="IPR000667">
    <property type="entry name" value="Peptidase_S13"/>
</dbReference>
<keyword evidence="4" id="KW-0121">Carboxypeptidase</keyword>
<reference evidence="4" key="1">
    <citation type="submission" date="2022-05" db="EMBL/GenBank/DDBJ databases">
        <title>Corynebacterium sp. TA-R-1 sp. nov., isolated from human feces.</title>
        <authorList>
            <person name="Shamsuzzaman M."/>
            <person name="Dahal R.H."/>
        </authorList>
    </citation>
    <scope>NUCLEOTIDE SEQUENCE</scope>
    <source>
        <strain evidence="4">TA-R-1</strain>
    </source>
</reference>
<evidence type="ECO:0000256" key="1">
    <source>
        <dbReference type="ARBA" id="ARBA00006096"/>
    </source>
</evidence>
<dbReference type="Pfam" id="PF02113">
    <property type="entry name" value="Peptidase_S13"/>
    <property type="match status" value="2"/>
</dbReference>
<dbReference type="Gene3D" id="3.40.710.10">
    <property type="entry name" value="DD-peptidase/beta-lactamase superfamily"/>
    <property type="match status" value="2"/>
</dbReference>
<feature type="transmembrane region" description="Helical" evidence="3">
    <location>
        <begin position="12"/>
        <end position="32"/>
    </location>
</feature>
<proteinExistence type="inferred from homology"/>
<comment type="similarity">
    <text evidence="1">Belongs to the peptidase S13 family.</text>
</comment>